<organism evidence="1 2">
    <name type="scientific">Rhodopirellula baltica (strain DSM 10527 / NCIMB 13988 / SH1)</name>
    <dbReference type="NCBI Taxonomy" id="243090"/>
    <lineage>
        <taxon>Bacteria</taxon>
        <taxon>Pseudomonadati</taxon>
        <taxon>Planctomycetota</taxon>
        <taxon>Planctomycetia</taxon>
        <taxon>Pirellulales</taxon>
        <taxon>Pirellulaceae</taxon>
        <taxon>Rhodopirellula</taxon>
    </lineage>
</organism>
<dbReference type="Proteomes" id="UP000001025">
    <property type="component" value="Chromosome"/>
</dbReference>
<dbReference type="KEGG" id="rba:RB3285"/>
<accession>Q7UUH7</accession>
<dbReference type="HOGENOM" id="CLU_3221245_0_0_0"/>
<proteinExistence type="predicted"/>
<reference evidence="1 2" key="1">
    <citation type="journal article" date="2003" name="Proc. Natl. Acad. Sci. U.S.A.">
        <title>Complete genome sequence of the marine planctomycete Pirellula sp. strain 1.</title>
        <authorList>
            <person name="Gloeckner F.O."/>
            <person name="Kube M."/>
            <person name="Bauer M."/>
            <person name="Teeling H."/>
            <person name="Lombardot T."/>
            <person name="Ludwig W."/>
            <person name="Gade D."/>
            <person name="Beck A."/>
            <person name="Borzym K."/>
            <person name="Heitmann K."/>
            <person name="Rabus R."/>
            <person name="Schlesner H."/>
            <person name="Amann R."/>
            <person name="Reinhardt R."/>
        </authorList>
    </citation>
    <scope>NUCLEOTIDE SEQUENCE [LARGE SCALE GENOMIC DNA]</scope>
    <source>
        <strain evidence="2">DSM 10527 / NCIMB 13988 / SH1</strain>
    </source>
</reference>
<name>Q7UUH7_RHOBA</name>
<sequence>MGMRRVRSKREAYPVRGGFAKFACRGLVLTTVDPGKLIAVVLSG</sequence>
<evidence type="ECO:0000313" key="2">
    <source>
        <dbReference type="Proteomes" id="UP000001025"/>
    </source>
</evidence>
<protein>
    <submittedName>
        <fullName evidence="1">Uncharacterized protein</fullName>
    </submittedName>
</protein>
<dbReference type="AlphaFoldDB" id="Q7UUH7"/>
<dbReference type="EnsemblBacteria" id="CAD73102">
    <property type="protein sequence ID" value="CAD73102"/>
    <property type="gene ID" value="RB3285"/>
</dbReference>
<dbReference type="EMBL" id="BX294138">
    <property type="protein sequence ID" value="CAD73102.1"/>
    <property type="molecule type" value="Genomic_DNA"/>
</dbReference>
<dbReference type="InParanoid" id="Q7UUH7"/>
<keyword evidence="2" id="KW-1185">Reference proteome</keyword>
<gene>
    <name evidence="1" type="ordered locus">RB3285</name>
</gene>
<evidence type="ECO:0000313" key="1">
    <source>
        <dbReference type="EMBL" id="CAD73102.1"/>
    </source>
</evidence>